<evidence type="ECO:0000256" key="1">
    <source>
        <dbReference type="SAM" id="MobiDB-lite"/>
    </source>
</evidence>
<reference evidence="2 3" key="1">
    <citation type="submission" date="2015-09" db="EMBL/GenBank/DDBJ databases">
        <title>Atta colombica WGS genome.</title>
        <authorList>
            <person name="Nygaard S."/>
            <person name="Hu H."/>
            <person name="Boomsma J."/>
            <person name="Zhang G."/>
        </authorList>
    </citation>
    <scope>NUCLEOTIDE SEQUENCE [LARGE SCALE GENOMIC DNA]</scope>
    <source>
        <strain evidence="2">Treedump-2</strain>
        <tissue evidence="2">Whole body</tissue>
    </source>
</reference>
<gene>
    <name evidence="2" type="ORF">ALC53_00783</name>
</gene>
<feature type="compositionally biased region" description="Basic and acidic residues" evidence="1">
    <location>
        <begin position="107"/>
        <end position="127"/>
    </location>
</feature>
<accession>A0A195BWH9</accession>
<keyword evidence="3" id="KW-1185">Reference proteome</keyword>
<sequence>MSLSLSLSVHNRGSRRSFVHQLAGRLFILFSRGEKEYKVVPWSVGEAVGRAWSTAVYAKPPRLATPCLPVCAFARYVDTSTCLRHGSARLSSARLRCSPNAGGGELEGSREERRATSRECNEDEGMRRGRARYTAKSTDERDTLPYRTAPHRATPAGGYEPVAAVAAVNRTGALNPRRPRRSRSRPYQPSSAPTTLSKRPDRFTKLRSRRERSSLNALRENVRARA</sequence>
<organism evidence="2 3">
    <name type="scientific">Atta colombica</name>
    <dbReference type="NCBI Taxonomy" id="520822"/>
    <lineage>
        <taxon>Eukaryota</taxon>
        <taxon>Metazoa</taxon>
        <taxon>Ecdysozoa</taxon>
        <taxon>Arthropoda</taxon>
        <taxon>Hexapoda</taxon>
        <taxon>Insecta</taxon>
        <taxon>Pterygota</taxon>
        <taxon>Neoptera</taxon>
        <taxon>Endopterygota</taxon>
        <taxon>Hymenoptera</taxon>
        <taxon>Apocrita</taxon>
        <taxon>Aculeata</taxon>
        <taxon>Formicoidea</taxon>
        <taxon>Formicidae</taxon>
        <taxon>Myrmicinae</taxon>
        <taxon>Atta</taxon>
    </lineage>
</organism>
<feature type="region of interest" description="Disordered" evidence="1">
    <location>
        <begin position="98"/>
        <end position="226"/>
    </location>
</feature>
<dbReference type="AlphaFoldDB" id="A0A195BWH9"/>
<dbReference type="Proteomes" id="UP000078540">
    <property type="component" value="Unassembled WGS sequence"/>
</dbReference>
<protein>
    <submittedName>
        <fullName evidence="2">Uncharacterized protein</fullName>
    </submittedName>
</protein>
<name>A0A195BWH9_9HYME</name>
<evidence type="ECO:0000313" key="3">
    <source>
        <dbReference type="Proteomes" id="UP000078540"/>
    </source>
</evidence>
<proteinExistence type="predicted"/>
<evidence type="ECO:0000313" key="2">
    <source>
        <dbReference type="EMBL" id="KYM92328.1"/>
    </source>
</evidence>
<dbReference type="EMBL" id="KQ976401">
    <property type="protein sequence ID" value="KYM92328.1"/>
    <property type="molecule type" value="Genomic_DNA"/>
</dbReference>